<keyword evidence="1" id="KW-0175">Coiled coil</keyword>
<reference evidence="4" key="1">
    <citation type="submission" date="2022-11" db="UniProtKB">
        <authorList>
            <consortium name="WormBaseParasite"/>
        </authorList>
    </citation>
    <scope>IDENTIFICATION</scope>
</reference>
<dbReference type="InterPro" id="IPR051133">
    <property type="entry name" value="Adapter_Engulfment-Domain"/>
</dbReference>
<dbReference type="PROSITE" id="PS01179">
    <property type="entry name" value="PID"/>
    <property type="match status" value="1"/>
</dbReference>
<dbReference type="WBParaSite" id="nRc.2.0.1.t29654-RA">
    <property type="protein sequence ID" value="nRc.2.0.1.t29654-RA"/>
    <property type="gene ID" value="nRc.2.0.1.g29654"/>
</dbReference>
<proteinExistence type="predicted"/>
<evidence type="ECO:0000259" key="2">
    <source>
        <dbReference type="PROSITE" id="PS01179"/>
    </source>
</evidence>
<dbReference type="PANTHER" id="PTHR11232:SF77">
    <property type="entry name" value="GULP PTB DOMAIN CONTAINING ENGULFMENT ADAPTOR 1"/>
    <property type="match status" value="1"/>
</dbReference>
<evidence type="ECO:0000313" key="4">
    <source>
        <dbReference type="WBParaSite" id="nRc.2.0.1.t29654-RA"/>
    </source>
</evidence>
<dbReference type="InterPro" id="IPR006020">
    <property type="entry name" value="PTB/PI_dom"/>
</dbReference>
<feature type="domain" description="PID" evidence="2">
    <location>
        <begin position="49"/>
        <end position="185"/>
    </location>
</feature>
<protein>
    <submittedName>
        <fullName evidence="4">PID domain-containing protein</fullName>
    </submittedName>
</protein>
<accession>A0A915JUB3</accession>
<evidence type="ECO:0000256" key="1">
    <source>
        <dbReference type="SAM" id="Coils"/>
    </source>
</evidence>
<dbReference type="SUPFAM" id="SSF50729">
    <property type="entry name" value="PH domain-like"/>
    <property type="match status" value="1"/>
</dbReference>
<dbReference type="PANTHER" id="PTHR11232">
    <property type="entry name" value="PHOSPHOTYROSINE INTERACTION DOMAIN-CONTAINING FAMILY MEMBER"/>
    <property type="match status" value="1"/>
</dbReference>
<keyword evidence="3" id="KW-1185">Reference proteome</keyword>
<organism evidence="3 4">
    <name type="scientific">Romanomermis culicivorax</name>
    <name type="common">Nematode worm</name>
    <dbReference type="NCBI Taxonomy" id="13658"/>
    <lineage>
        <taxon>Eukaryota</taxon>
        <taxon>Metazoa</taxon>
        <taxon>Ecdysozoa</taxon>
        <taxon>Nematoda</taxon>
        <taxon>Enoplea</taxon>
        <taxon>Dorylaimia</taxon>
        <taxon>Mermithida</taxon>
        <taxon>Mermithoidea</taxon>
        <taxon>Mermithidae</taxon>
        <taxon>Romanomermis</taxon>
    </lineage>
</organism>
<evidence type="ECO:0000313" key="3">
    <source>
        <dbReference type="Proteomes" id="UP000887565"/>
    </source>
</evidence>
<sequence length="434" mass="48500">MNSVSKWVQNVNSTLRRTSSTSSNAGSAGNASYNRSWIHSPDDLSEGVVKYTVKFMGDVAVDRPKGTDMIKDAIRRIVDMPKIELHISVKGVKMVDAKSHLIRQTLPLHKISFCADDKHDKRLFAFIAKINIPSGSATTKGACQSEEHHRCFVFLSDRLAEQITLTIGEAFDLAYRQFLDSNNKAQPMTNGANSTISRSTINRDGSSQMKKLVDLLRKRIQELERENADLKQQLAQFQRSMAKNTSVDDGAYLKPKWESFDSLSSTSNGALILNEDPELPPLPSSPIPIPPPPQELPRIIHSLPKKKAQQSDASKLSNMELMKDLSAAPAQQQLTNKVCELLFDREFDPRAGEVPIEFSKLEIINSSNKNEQEMTNEQLACEIQRNEALLAEMREGYKRGLTFGHEDFTSGGEACFILDDQQQQQSTSADDPFK</sequence>
<dbReference type="Gene3D" id="2.30.29.30">
    <property type="entry name" value="Pleckstrin-homology domain (PH domain)/Phosphotyrosine-binding domain (PTB)"/>
    <property type="match status" value="1"/>
</dbReference>
<dbReference type="InterPro" id="IPR011993">
    <property type="entry name" value="PH-like_dom_sf"/>
</dbReference>
<dbReference type="Pfam" id="PF00640">
    <property type="entry name" value="PID"/>
    <property type="match status" value="1"/>
</dbReference>
<dbReference type="SMART" id="SM00462">
    <property type="entry name" value="PTB"/>
    <property type="match status" value="1"/>
</dbReference>
<name>A0A915JUB3_ROMCU</name>
<dbReference type="Proteomes" id="UP000887565">
    <property type="component" value="Unplaced"/>
</dbReference>
<dbReference type="AlphaFoldDB" id="A0A915JUB3"/>
<feature type="coiled-coil region" evidence="1">
    <location>
        <begin position="206"/>
        <end position="240"/>
    </location>
</feature>